<dbReference type="Gene3D" id="2.60.200.20">
    <property type="match status" value="1"/>
</dbReference>
<keyword evidence="1" id="KW-0597">Phosphoprotein</keyword>
<evidence type="ECO:0000256" key="1">
    <source>
        <dbReference type="ARBA" id="ARBA00022553"/>
    </source>
</evidence>
<feature type="region of interest" description="Disordered" evidence="2">
    <location>
        <begin position="167"/>
        <end position="362"/>
    </location>
</feature>
<proteinExistence type="predicted"/>
<organism evidence="4 5">
    <name type="scientific">Cutibacterium avidum</name>
    <dbReference type="NCBI Taxonomy" id="33010"/>
    <lineage>
        <taxon>Bacteria</taxon>
        <taxon>Bacillati</taxon>
        <taxon>Actinomycetota</taxon>
        <taxon>Actinomycetes</taxon>
        <taxon>Propionibacteriales</taxon>
        <taxon>Propionibacteriaceae</taxon>
        <taxon>Cutibacterium</taxon>
    </lineage>
</organism>
<accession>A0AB35XLJ4</accession>
<protein>
    <submittedName>
        <fullName evidence="4">FHA domain-containing protein</fullName>
    </submittedName>
</protein>
<dbReference type="InterPro" id="IPR000253">
    <property type="entry name" value="FHA_dom"/>
</dbReference>
<dbReference type="InterPro" id="IPR008984">
    <property type="entry name" value="SMAD_FHA_dom_sf"/>
</dbReference>
<feature type="compositionally biased region" description="Low complexity" evidence="2">
    <location>
        <begin position="231"/>
        <end position="249"/>
    </location>
</feature>
<gene>
    <name evidence="4" type="ORF">V7F78_10620</name>
</gene>
<name>A0AB35XLJ4_9ACTN</name>
<sequence>MSQTFGAWRATYTPGSWVVLAGPSSLVIMQPAAPRHSGLVSSIWRQVAEADDPQSLVETLSLIGLAKMPSLGLFFWVDGEMFSMARGQVVVKDASTGEVVNHGDGLLTWSEKKLDPSTVVVEMEEAEQRLSMPLLLGVAQASKIIIDATGKVEPFVVREGGEVHRPRVLASSDDALKPWTPEPEERGADDSEATEEARELTDQEWQPDDEDAPGFVEVPAPGEAPDPVVVPEPVAESALTGVPIPAEPVVPDEDVVSDGDEVAPDIDEPVSPVPARAAEPESVETAVAREDIAPVRAQDDGLGGDDEVHTGTQPVGVQPEPEGVVSALAPGAVPQQPQQTEQSEQPVPPEQSQSDSRYDGDWRGASASAIRRLSPPSDPAAATLVSTTGEATHLKGAVLVGRAPRAENGEEIMRVPSPGQDISRTHVKFALGQWGIEVTDMHSTNGTVVRRIGQDPLRLESGETIDLAIGDAVDLGDGVVITIETYQG</sequence>
<feature type="compositionally biased region" description="Acidic residues" evidence="2">
    <location>
        <begin position="250"/>
        <end position="268"/>
    </location>
</feature>
<dbReference type="Pfam" id="PF00498">
    <property type="entry name" value="FHA"/>
    <property type="match status" value="1"/>
</dbReference>
<evidence type="ECO:0000259" key="3">
    <source>
        <dbReference type="PROSITE" id="PS50006"/>
    </source>
</evidence>
<dbReference type="PROSITE" id="PS50006">
    <property type="entry name" value="FHA_DOMAIN"/>
    <property type="match status" value="1"/>
</dbReference>
<comment type="caution">
    <text evidence="4">The sequence shown here is derived from an EMBL/GenBank/DDBJ whole genome shotgun (WGS) entry which is preliminary data.</text>
</comment>
<feature type="compositionally biased region" description="Basic and acidic residues" evidence="2">
    <location>
        <begin position="287"/>
        <end position="299"/>
    </location>
</feature>
<dbReference type="RefSeq" id="WP_334353468.1">
    <property type="nucleotide sequence ID" value="NZ_JBAKUA010000018.1"/>
</dbReference>
<dbReference type="Proteomes" id="UP001309299">
    <property type="component" value="Unassembled WGS sequence"/>
</dbReference>
<feature type="compositionally biased region" description="Basic and acidic residues" evidence="2">
    <location>
        <begin position="183"/>
        <end position="201"/>
    </location>
</feature>
<dbReference type="EMBL" id="JBAKUA010000018">
    <property type="protein sequence ID" value="MEH1547448.1"/>
    <property type="molecule type" value="Genomic_DNA"/>
</dbReference>
<dbReference type="SUPFAM" id="SSF49879">
    <property type="entry name" value="SMAD/FHA domain"/>
    <property type="match status" value="1"/>
</dbReference>
<dbReference type="AlphaFoldDB" id="A0AB35XLJ4"/>
<feature type="compositionally biased region" description="Low complexity" evidence="2">
    <location>
        <begin position="334"/>
        <end position="354"/>
    </location>
</feature>
<evidence type="ECO:0000313" key="5">
    <source>
        <dbReference type="Proteomes" id="UP001309299"/>
    </source>
</evidence>
<feature type="domain" description="FHA" evidence="3">
    <location>
        <begin position="398"/>
        <end position="449"/>
    </location>
</feature>
<evidence type="ECO:0000256" key="2">
    <source>
        <dbReference type="SAM" id="MobiDB-lite"/>
    </source>
</evidence>
<feature type="compositionally biased region" description="Low complexity" evidence="2">
    <location>
        <begin position="313"/>
        <end position="325"/>
    </location>
</feature>
<dbReference type="CDD" id="cd00060">
    <property type="entry name" value="FHA"/>
    <property type="match status" value="1"/>
</dbReference>
<reference evidence="4" key="1">
    <citation type="submission" date="2024-02" db="EMBL/GenBank/DDBJ databases">
        <title>Bacterial skin colonization with Propionibacterium avidum as a risk factor for Periprosthetic Joint Infections - a single-center prospective study.</title>
        <authorList>
            <person name="Achermann Y."/>
        </authorList>
    </citation>
    <scope>NUCLEOTIDE SEQUENCE</scope>
    <source>
        <strain evidence="4">PAVI-2017310195</strain>
    </source>
</reference>
<evidence type="ECO:0000313" key="4">
    <source>
        <dbReference type="EMBL" id="MEH1547448.1"/>
    </source>
</evidence>